<dbReference type="GO" id="GO:0000272">
    <property type="term" value="P:polysaccharide catabolic process"/>
    <property type="evidence" value="ECO:0007669"/>
    <property type="project" value="InterPro"/>
</dbReference>
<dbReference type="InterPro" id="IPR002105">
    <property type="entry name" value="Dockerin_1_rpt"/>
</dbReference>
<reference evidence="2" key="1">
    <citation type="submission" date="2012-11" db="EMBL/GenBank/DDBJ databases">
        <title>Permanent draft genomes of Rhodopirellula europaea strain SH398 and 6C.</title>
        <authorList>
            <person name="Richter M."/>
            <person name="Richter-Heitmann T."/>
            <person name="Frank C."/>
            <person name="Harder J."/>
            <person name="Glockner F.O."/>
        </authorList>
    </citation>
    <scope>NUCLEOTIDE SEQUENCE</scope>
    <source>
        <strain evidence="2">6C</strain>
    </source>
</reference>
<gene>
    <name evidence="2" type="ORF">RE6C_05394</name>
</gene>
<reference evidence="2" key="2">
    <citation type="journal article" date="2013" name="Mar. Genomics">
        <title>Expression of sulfatases in Rhodopirellula baltica and the diversity of sulfatases in the genus Rhodopirellula.</title>
        <authorList>
            <person name="Wegner C.E."/>
            <person name="Richter-Heitmann T."/>
            <person name="Klindworth A."/>
            <person name="Klockow C."/>
            <person name="Richter M."/>
            <person name="Achstetter T."/>
            <person name="Glockner F.O."/>
            <person name="Harder J."/>
        </authorList>
    </citation>
    <scope>NUCLEOTIDE SEQUENCE [LARGE SCALE GENOMIC DNA]</scope>
    <source>
        <strain evidence="2">6C</strain>
    </source>
</reference>
<dbReference type="AlphaFoldDB" id="M2AB60"/>
<dbReference type="GO" id="GO:0004601">
    <property type="term" value="F:peroxidase activity"/>
    <property type="evidence" value="ECO:0007669"/>
    <property type="project" value="UniProtKB-KW"/>
</dbReference>
<accession>M2AB60</accession>
<keyword evidence="2" id="KW-0575">Peroxidase</keyword>
<dbReference type="Pfam" id="PF00404">
    <property type="entry name" value="Dockerin_1"/>
    <property type="match status" value="1"/>
</dbReference>
<protein>
    <submittedName>
        <fullName evidence="2">Peroxidase</fullName>
    </submittedName>
</protein>
<proteinExistence type="predicted"/>
<feature type="region of interest" description="Disordered" evidence="1">
    <location>
        <begin position="57"/>
        <end position="81"/>
    </location>
</feature>
<sequence>METRKLLAANLFHNDAFPEDVNEDGQVSAIDALAIINQMNSDGASEFGSQLQGADIAGAEGQRVNNSRPSRGRMTDVNNDG</sequence>
<keyword evidence="3" id="KW-1185">Reference proteome</keyword>
<keyword evidence="2" id="KW-0560">Oxidoreductase</keyword>
<organism evidence="2 3">
    <name type="scientific">Rhodopirellula europaea 6C</name>
    <dbReference type="NCBI Taxonomy" id="1263867"/>
    <lineage>
        <taxon>Bacteria</taxon>
        <taxon>Pseudomonadati</taxon>
        <taxon>Planctomycetota</taxon>
        <taxon>Planctomycetia</taxon>
        <taxon>Pirellulales</taxon>
        <taxon>Pirellulaceae</taxon>
        <taxon>Rhodopirellula</taxon>
    </lineage>
</organism>
<dbReference type="EMBL" id="ANMO01000241">
    <property type="protein sequence ID" value="EMB13875.1"/>
    <property type="molecule type" value="Genomic_DNA"/>
</dbReference>
<feature type="non-terminal residue" evidence="2">
    <location>
        <position position="81"/>
    </location>
</feature>
<dbReference type="Proteomes" id="UP000011529">
    <property type="component" value="Unassembled WGS sequence"/>
</dbReference>
<name>M2AB60_9BACT</name>
<evidence type="ECO:0000313" key="2">
    <source>
        <dbReference type="EMBL" id="EMB13875.1"/>
    </source>
</evidence>
<dbReference type="GO" id="GO:0004553">
    <property type="term" value="F:hydrolase activity, hydrolyzing O-glycosyl compounds"/>
    <property type="evidence" value="ECO:0007669"/>
    <property type="project" value="InterPro"/>
</dbReference>
<comment type="caution">
    <text evidence="2">The sequence shown here is derived from an EMBL/GenBank/DDBJ whole genome shotgun (WGS) entry which is preliminary data.</text>
</comment>
<evidence type="ECO:0000256" key="1">
    <source>
        <dbReference type="SAM" id="MobiDB-lite"/>
    </source>
</evidence>
<evidence type="ECO:0000313" key="3">
    <source>
        <dbReference type="Proteomes" id="UP000011529"/>
    </source>
</evidence>